<keyword evidence="2 6" id="KW-0808">Transferase</keyword>
<evidence type="ECO:0000256" key="3">
    <source>
        <dbReference type="ARBA" id="ARBA00022741"/>
    </source>
</evidence>
<evidence type="ECO:0000313" key="9">
    <source>
        <dbReference type="EMBL" id="MEQ4483466.1"/>
    </source>
</evidence>
<dbReference type="NCBIfam" id="TIGR03168">
    <property type="entry name" value="1-PFK"/>
    <property type="match status" value="1"/>
</dbReference>
<dbReference type="Pfam" id="PF00294">
    <property type="entry name" value="PfkB"/>
    <property type="match status" value="1"/>
</dbReference>
<comment type="caution">
    <text evidence="9">The sequence shown here is derived from an EMBL/GenBank/DDBJ whole genome shotgun (WGS) entry which is preliminary data.</text>
</comment>
<comment type="similarity">
    <text evidence="6">Belongs to the carbohydrate kinase PfkB family. LacC subfamily.</text>
</comment>
<dbReference type="CDD" id="cd01164">
    <property type="entry name" value="FruK_PfkB_like"/>
    <property type="match status" value="1"/>
</dbReference>
<dbReference type="PRINTS" id="PR00990">
    <property type="entry name" value="RIBOKINASE"/>
</dbReference>
<dbReference type="PANTHER" id="PTHR46566">
    <property type="entry name" value="1-PHOSPHOFRUCTOKINASE-RELATED"/>
    <property type="match status" value="1"/>
</dbReference>
<dbReference type="Proteomes" id="UP001493487">
    <property type="component" value="Unassembled WGS sequence"/>
</dbReference>
<feature type="domain" description="Carbohydrate kinase PfkB" evidence="8">
    <location>
        <begin position="11"/>
        <end position="291"/>
    </location>
</feature>
<reference evidence="9 10" key="1">
    <citation type="journal article" date="2023" name="Genome Announc.">
        <title>Pan-Genome Analyses of the Genus Cohnella and Proposal of the Novel Species Cohnella silvisoli sp. nov., Isolated from Forest Soil.</title>
        <authorList>
            <person name="Wang C."/>
            <person name="Mao L."/>
            <person name="Bao G."/>
            <person name="Zhu H."/>
        </authorList>
    </citation>
    <scope>NUCLEOTIDE SEQUENCE [LARGE SCALE GENOMIC DNA]</scope>
    <source>
        <strain evidence="9 10">NL03-T5-1</strain>
    </source>
</reference>
<comment type="similarity">
    <text evidence="1">Belongs to the carbohydrate kinase pfkB family.</text>
</comment>
<evidence type="ECO:0000313" key="10">
    <source>
        <dbReference type="Proteomes" id="UP001493487"/>
    </source>
</evidence>
<accession>A0ABV1KU07</accession>
<keyword evidence="3 6" id="KW-0547">Nucleotide-binding</keyword>
<proteinExistence type="inferred from homology"/>
<keyword evidence="10" id="KW-1185">Reference proteome</keyword>
<evidence type="ECO:0000256" key="5">
    <source>
        <dbReference type="ARBA" id="ARBA00022840"/>
    </source>
</evidence>
<evidence type="ECO:0000256" key="4">
    <source>
        <dbReference type="ARBA" id="ARBA00022777"/>
    </source>
</evidence>
<evidence type="ECO:0000256" key="6">
    <source>
        <dbReference type="PIRNR" id="PIRNR000535"/>
    </source>
</evidence>
<name>A0ABV1KU07_9BACL</name>
<dbReference type="EC" id="2.7.1.144" evidence="6"/>
<dbReference type="EMBL" id="JASKHM010000007">
    <property type="protein sequence ID" value="MEQ4483466.1"/>
    <property type="molecule type" value="Genomic_DNA"/>
</dbReference>
<comment type="pathway">
    <text evidence="6">Carbohydrate metabolism; D-tagatose 6-phosphate degradation; D-glyceraldehyde 3-phosphate and glycerone phosphate from D-tagatose 6-phosphate: step 1/2.</text>
</comment>
<dbReference type="InterPro" id="IPR017583">
    <property type="entry name" value="Tagatose/fructose_Pkinase"/>
</dbReference>
<gene>
    <name evidence="9" type="ORF">QJS35_13805</name>
</gene>
<protein>
    <recommendedName>
        <fullName evidence="6">Tagatose-6-phosphate kinase</fullName>
        <ecNumber evidence="6">2.7.1.144</ecNumber>
    </recommendedName>
</protein>
<evidence type="ECO:0000259" key="8">
    <source>
        <dbReference type="Pfam" id="PF00294"/>
    </source>
</evidence>
<keyword evidence="4 7" id="KW-0418">Kinase</keyword>
<sequence>MKTKITTVTLNAAIDKTYYVPVLAKGKVIRAEKILSMAGGKGVNVARVLRQLGHSNVAATGFASGYNGQFIIDQVRKIGIESEFVGASGESRLCLNFIDRTDGSSTEVLEPGPEIREEHLVNFKSKLQRLSEESGLVIFSGSIPKGLSSGLYAELIEIARQAGAEVFLDASGEPLVQGLAAKPSFIKPNEDEILPLLAETEKSGGQDLYGGVISLMEKGIPNVVVTLGGEGAVAGAEGKLYRVRIPKLRPVNTVGSGDAFVAGYAYGFIRGWPAPRCLSYAAAAGCANALSQVAGDVRLSDHERILRDVQVEEWHR</sequence>
<dbReference type="SUPFAM" id="SSF53613">
    <property type="entry name" value="Ribokinase-like"/>
    <property type="match status" value="1"/>
</dbReference>
<dbReference type="InterPro" id="IPR002173">
    <property type="entry name" value="Carboh/pur_kinase_PfkB_CS"/>
</dbReference>
<keyword evidence="5 6" id="KW-0067">ATP-binding</keyword>
<evidence type="ECO:0000256" key="2">
    <source>
        <dbReference type="ARBA" id="ARBA00022679"/>
    </source>
</evidence>
<dbReference type="InterPro" id="IPR029056">
    <property type="entry name" value="Ribokinase-like"/>
</dbReference>
<dbReference type="PIRSF" id="PIRSF000535">
    <property type="entry name" value="1PFK/6PFK/LacC"/>
    <property type="match status" value="1"/>
</dbReference>
<organism evidence="9 10">
    <name type="scientific">Cohnella silvisoli</name>
    <dbReference type="NCBI Taxonomy" id="2873699"/>
    <lineage>
        <taxon>Bacteria</taxon>
        <taxon>Bacillati</taxon>
        <taxon>Bacillota</taxon>
        <taxon>Bacilli</taxon>
        <taxon>Bacillales</taxon>
        <taxon>Paenibacillaceae</taxon>
        <taxon>Cohnella</taxon>
    </lineage>
</organism>
<comment type="catalytic activity">
    <reaction evidence="6">
        <text>D-tagatofuranose 6-phosphate + ATP = D-tagatofuranose 1,6-bisphosphate + ADP + H(+)</text>
        <dbReference type="Rhea" id="RHEA:12420"/>
        <dbReference type="ChEBI" id="CHEBI:15378"/>
        <dbReference type="ChEBI" id="CHEBI:30616"/>
        <dbReference type="ChEBI" id="CHEBI:58694"/>
        <dbReference type="ChEBI" id="CHEBI:58695"/>
        <dbReference type="ChEBI" id="CHEBI:456216"/>
        <dbReference type="EC" id="2.7.1.144"/>
    </reaction>
</comment>
<dbReference type="PROSITE" id="PS00584">
    <property type="entry name" value="PFKB_KINASES_2"/>
    <property type="match status" value="1"/>
</dbReference>
<evidence type="ECO:0000256" key="7">
    <source>
        <dbReference type="RuleBase" id="RU003704"/>
    </source>
</evidence>
<dbReference type="InterPro" id="IPR002139">
    <property type="entry name" value="Ribo/fructo_kinase"/>
</dbReference>
<evidence type="ECO:0000256" key="1">
    <source>
        <dbReference type="ARBA" id="ARBA00005380"/>
    </source>
</evidence>
<dbReference type="RefSeq" id="WP_232185802.1">
    <property type="nucleotide sequence ID" value="NZ_JAIOAP010000006.1"/>
</dbReference>
<dbReference type="Gene3D" id="3.40.1190.20">
    <property type="match status" value="1"/>
</dbReference>
<dbReference type="PANTHER" id="PTHR46566:SF2">
    <property type="entry name" value="ATP-DEPENDENT 6-PHOSPHOFRUCTOKINASE ISOZYME 2"/>
    <property type="match status" value="1"/>
</dbReference>
<dbReference type="InterPro" id="IPR011611">
    <property type="entry name" value="PfkB_dom"/>
</dbReference>
<keyword evidence="6" id="KW-0423">Lactose metabolism</keyword>